<sequence length="157" mass="17832">MEKNSFVYVTFILSTPEKVWNAITDPEITRQYWLDPLAKNPAHINVSDWKPGSVWKHEKLDETKTVDIIGKVIESSPPRRLVLSWARPKEMEEESKHARVTFDIEPYANGLVRLVVTHEDLDPQMLAGISTGWPSVLSNLKTFLESGRPLAGHISNT</sequence>
<dbReference type="RefSeq" id="WP_135576174.1">
    <property type="nucleotide sequence ID" value="NZ_RQGA01000003.1"/>
</dbReference>
<dbReference type="EMBL" id="RQGA01000003">
    <property type="protein sequence ID" value="TGL44444.1"/>
    <property type="molecule type" value="Genomic_DNA"/>
</dbReference>
<evidence type="ECO:0000313" key="3">
    <source>
        <dbReference type="EMBL" id="TGL44444.1"/>
    </source>
</evidence>
<dbReference type="Pfam" id="PF08327">
    <property type="entry name" value="AHSA1"/>
    <property type="match status" value="1"/>
</dbReference>
<evidence type="ECO:0000256" key="1">
    <source>
        <dbReference type="ARBA" id="ARBA00006817"/>
    </source>
</evidence>
<evidence type="ECO:0000313" key="4">
    <source>
        <dbReference type="Proteomes" id="UP000298125"/>
    </source>
</evidence>
<dbReference type="SUPFAM" id="SSF55961">
    <property type="entry name" value="Bet v1-like"/>
    <property type="match status" value="1"/>
</dbReference>
<keyword evidence="4" id="KW-1185">Reference proteome</keyword>
<organism evidence="3 4">
    <name type="scientific">Leptospira perdikensis</name>
    <dbReference type="NCBI Taxonomy" id="2484948"/>
    <lineage>
        <taxon>Bacteria</taxon>
        <taxon>Pseudomonadati</taxon>
        <taxon>Spirochaetota</taxon>
        <taxon>Spirochaetia</taxon>
        <taxon>Leptospirales</taxon>
        <taxon>Leptospiraceae</taxon>
        <taxon>Leptospira</taxon>
    </lineage>
</organism>
<name>A0A4R9JK63_9LEPT</name>
<dbReference type="Proteomes" id="UP000298125">
    <property type="component" value="Unassembled WGS sequence"/>
</dbReference>
<comment type="similarity">
    <text evidence="1">Belongs to the AHA1 family.</text>
</comment>
<gene>
    <name evidence="3" type="ORF">EHQ49_02925</name>
</gene>
<dbReference type="InterPro" id="IPR023393">
    <property type="entry name" value="START-like_dom_sf"/>
</dbReference>
<accession>A0A4R9JK63</accession>
<proteinExistence type="inferred from homology"/>
<comment type="caution">
    <text evidence="3">The sequence shown here is derived from an EMBL/GenBank/DDBJ whole genome shotgun (WGS) entry which is preliminary data.</text>
</comment>
<dbReference type="Gene3D" id="3.30.530.20">
    <property type="match status" value="1"/>
</dbReference>
<dbReference type="OrthoDB" id="9800600at2"/>
<evidence type="ECO:0000259" key="2">
    <source>
        <dbReference type="Pfam" id="PF08327"/>
    </source>
</evidence>
<protein>
    <submittedName>
        <fullName evidence="3">Polyketide cyclase</fullName>
    </submittedName>
</protein>
<dbReference type="CDD" id="cd08893">
    <property type="entry name" value="SRPBCC_CalC_Aha1-like_GntR-HTH"/>
    <property type="match status" value="1"/>
</dbReference>
<dbReference type="InterPro" id="IPR013538">
    <property type="entry name" value="ASHA1/2-like_C"/>
</dbReference>
<dbReference type="AlphaFoldDB" id="A0A4R9JK63"/>
<reference evidence="3" key="1">
    <citation type="journal article" date="2019" name="PLoS Negl. Trop. Dis.">
        <title>Revisiting the worldwide diversity of Leptospira species in the environment.</title>
        <authorList>
            <person name="Vincent A.T."/>
            <person name="Schiettekatte O."/>
            <person name="Bourhy P."/>
            <person name="Veyrier F.J."/>
            <person name="Picardeau M."/>
        </authorList>
    </citation>
    <scope>NUCLEOTIDE SEQUENCE [LARGE SCALE GENOMIC DNA]</scope>
    <source>
        <strain evidence="3">201702692</strain>
    </source>
</reference>
<feature type="domain" description="Activator of Hsp90 ATPase homologue 1/2-like C-terminal" evidence="2">
    <location>
        <begin position="15"/>
        <end position="145"/>
    </location>
</feature>